<organism evidence="1 2">
    <name type="scientific">Leptospira weilii serovar Ranarum str. ICFT</name>
    <dbReference type="NCBI Taxonomy" id="1218598"/>
    <lineage>
        <taxon>Bacteria</taxon>
        <taxon>Pseudomonadati</taxon>
        <taxon>Spirochaetota</taxon>
        <taxon>Spirochaetia</taxon>
        <taxon>Leptospirales</taxon>
        <taxon>Leptospiraceae</taxon>
        <taxon>Leptospira</taxon>
    </lineage>
</organism>
<comment type="caution">
    <text evidence="1">The sequence shown here is derived from an EMBL/GenBank/DDBJ whole genome shotgun (WGS) entry which is preliminary data.</text>
</comment>
<sequence length="61" mass="7182">MELIYFWSIELPSFDTTSLSEKGFLYSNGFVFPSRLSSNIQPKFDPLFRVSLSSEELLWKR</sequence>
<dbReference type="AlphaFoldDB" id="N1WKG7"/>
<protein>
    <submittedName>
        <fullName evidence="1">Uncharacterized protein</fullName>
    </submittedName>
</protein>
<proteinExistence type="predicted"/>
<dbReference type="STRING" id="1218598.LEP1GSC060_2392"/>
<evidence type="ECO:0000313" key="2">
    <source>
        <dbReference type="Proteomes" id="UP000012313"/>
    </source>
</evidence>
<reference evidence="1" key="1">
    <citation type="submission" date="2013-03" db="EMBL/GenBank/DDBJ databases">
        <authorList>
            <person name="Harkins D.M."/>
            <person name="Durkin A.S."/>
            <person name="Brinkac L.M."/>
            <person name="Haft D.H."/>
            <person name="Selengut J.D."/>
            <person name="Sanka R."/>
            <person name="DePew J."/>
            <person name="Purushe J."/>
            <person name="Hartskeerl R.A."/>
            <person name="Ahmed A."/>
            <person name="van der Linden H."/>
            <person name="Goris M.G.A."/>
            <person name="Vinetz J.M."/>
            <person name="Sutton G.G."/>
            <person name="Nierman W.C."/>
            <person name="Fouts D.E."/>
        </authorList>
    </citation>
    <scope>NUCLEOTIDE SEQUENCE [LARGE SCALE GENOMIC DNA]</scope>
    <source>
        <strain evidence="1">ICFT</strain>
    </source>
</reference>
<dbReference type="Proteomes" id="UP000012313">
    <property type="component" value="Unassembled WGS sequence"/>
</dbReference>
<dbReference type="EMBL" id="AOHC02000012">
    <property type="protein sequence ID" value="EMY79415.1"/>
    <property type="molecule type" value="Genomic_DNA"/>
</dbReference>
<evidence type="ECO:0000313" key="1">
    <source>
        <dbReference type="EMBL" id="EMY79415.1"/>
    </source>
</evidence>
<gene>
    <name evidence="1" type="ORF">LEP1GSC060_2392</name>
</gene>
<keyword evidence="2" id="KW-1185">Reference proteome</keyword>
<name>N1WKG7_9LEPT</name>
<accession>N1WKG7</accession>